<evidence type="ECO:0000256" key="2">
    <source>
        <dbReference type="SAM" id="Phobius"/>
    </source>
</evidence>
<gene>
    <name evidence="4" type="ORF">PECUL_23A036726</name>
</gene>
<organism evidence="4 5">
    <name type="scientific">Pelobates cultripes</name>
    <name type="common">Western spadefoot toad</name>
    <dbReference type="NCBI Taxonomy" id="61616"/>
    <lineage>
        <taxon>Eukaryota</taxon>
        <taxon>Metazoa</taxon>
        <taxon>Chordata</taxon>
        <taxon>Craniata</taxon>
        <taxon>Vertebrata</taxon>
        <taxon>Euteleostomi</taxon>
        <taxon>Amphibia</taxon>
        <taxon>Batrachia</taxon>
        <taxon>Anura</taxon>
        <taxon>Pelobatoidea</taxon>
        <taxon>Pelobatidae</taxon>
        <taxon>Pelobates</taxon>
    </lineage>
</organism>
<dbReference type="InterPro" id="IPR016181">
    <property type="entry name" value="Acyl_CoA_acyltransferase"/>
</dbReference>
<name>A0AAD1SFD7_PELCU</name>
<dbReference type="EMBL" id="OW240917">
    <property type="protein sequence ID" value="CAH2299172.1"/>
    <property type="molecule type" value="Genomic_DNA"/>
</dbReference>
<dbReference type="PANTHER" id="PTHR13947">
    <property type="entry name" value="GNAT FAMILY N-ACETYLTRANSFERASE"/>
    <property type="match status" value="1"/>
</dbReference>
<protein>
    <submittedName>
        <fullName evidence="4">Probable N-acetyltransferase camello</fullName>
    </submittedName>
</protein>
<dbReference type="GO" id="GO:0008080">
    <property type="term" value="F:N-acetyltransferase activity"/>
    <property type="evidence" value="ECO:0007669"/>
    <property type="project" value="InterPro"/>
</dbReference>
<dbReference type="PANTHER" id="PTHR13947:SF58">
    <property type="entry name" value="8B (PUTATIVE,_PSEUDO-RELATED"/>
    <property type="match status" value="1"/>
</dbReference>
<evidence type="ECO:0000259" key="3">
    <source>
        <dbReference type="PROSITE" id="PS51186"/>
    </source>
</evidence>
<proteinExistence type="predicted"/>
<dbReference type="Pfam" id="PF00583">
    <property type="entry name" value="Acetyltransf_1"/>
    <property type="match status" value="1"/>
</dbReference>
<feature type="domain" description="N-acetyltransferase" evidence="3">
    <location>
        <begin position="59"/>
        <end position="217"/>
    </location>
</feature>
<dbReference type="AlphaFoldDB" id="A0AAD1SFD7"/>
<sequence>MSSFSIRLYKDLDYEVVRGLFARGILEHSHMAFRHAISVTRNWLFMLVMFLVPLCVTGSVILSILAVVIALIIIWICSRYVYSYYVAHCLSDDMLNIQKYYLQRDGYRFWVAESGGEVVGAVAAVPSSFSSEEKHTELKRLTVARSHRGKGIAKALCRTVIEFARNRGSDAVVLETSLPQTDAWKLYEKMGFHRTLTIRQLYVTFRVIDFVLFRYQYDLLANKLF</sequence>
<dbReference type="Proteomes" id="UP001295444">
    <property type="component" value="Chromosome 06"/>
</dbReference>
<accession>A0AAD1SFD7</accession>
<dbReference type="InterPro" id="IPR000182">
    <property type="entry name" value="GNAT_dom"/>
</dbReference>
<keyword evidence="2" id="KW-1133">Transmembrane helix</keyword>
<keyword evidence="5" id="KW-1185">Reference proteome</keyword>
<keyword evidence="1" id="KW-0808">Transferase</keyword>
<dbReference type="SUPFAM" id="SSF55729">
    <property type="entry name" value="Acyl-CoA N-acyltransferases (Nat)"/>
    <property type="match status" value="1"/>
</dbReference>
<reference evidence="4" key="1">
    <citation type="submission" date="2022-03" db="EMBL/GenBank/DDBJ databases">
        <authorList>
            <person name="Alioto T."/>
            <person name="Alioto T."/>
            <person name="Gomez Garrido J."/>
        </authorList>
    </citation>
    <scope>NUCLEOTIDE SEQUENCE</scope>
</reference>
<keyword evidence="2" id="KW-0472">Membrane</keyword>
<evidence type="ECO:0000256" key="1">
    <source>
        <dbReference type="ARBA" id="ARBA00022679"/>
    </source>
</evidence>
<evidence type="ECO:0000313" key="5">
    <source>
        <dbReference type="Proteomes" id="UP001295444"/>
    </source>
</evidence>
<dbReference type="CDD" id="cd04301">
    <property type="entry name" value="NAT_SF"/>
    <property type="match status" value="1"/>
</dbReference>
<dbReference type="PROSITE" id="PS51186">
    <property type="entry name" value="GNAT"/>
    <property type="match status" value="1"/>
</dbReference>
<evidence type="ECO:0000313" key="4">
    <source>
        <dbReference type="EMBL" id="CAH2299172.1"/>
    </source>
</evidence>
<dbReference type="InterPro" id="IPR050769">
    <property type="entry name" value="NAT_camello-type"/>
</dbReference>
<feature type="transmembrane region" description="Helical" evidence="2">
    <location>
        <begin position="43"/>
        <end position="76"/>
    </location>
</feature>
<dbReference type="Gene3D" id="3.40.630.30">
    <property type="match status" value="1"/>
</dbReference>
<keyword evidence="2" id="KW-0812">Transmembrane</keyword>